<evidence type="ECO:0000256" key="7">
    <source>
        <dbReference type="ARBA" id="ARBA00023136"/>
    </source>
</evidence>
<dbReference type="PANTHER" id="PTHR12002">
    <property type="entry name" value="CLAUDIN"/>
    <property type="match status" value="1"/>
</dbReference>
<dbReference type="InterPro" id="IPR004031">
    <property type="entry name" value="PMP22/EMP/MP20/Claudin"/>
</dbReference>
<evidence type="ECO:0000256" key="9">
    <source>
        <dbReference type="SAM" id="SignalP"/>
    </source>
</evidence>
<keyword evidence="7 8" id="KW-0472">Membrane</keyword>
<evidence type="ECO:0000256" key="5">
    <source>
        <dbReference type="ARBA" id="ARBA00022949"/>
    </source>
</evidence>
<keyword evidence="5 8" id="KW-0965">Cell junction</keyword>
<feature type="signal peptide" evidence="9">
    <location>
        <begin position="1"/>
        <end position="21"/>
    </location>
</feature>
<feature type="transmembrane region" description="Helical" evidence="8">
    <location>
        <begin position="119"/>
        <end position="140"/>
    </location>
</feature>
<dbReference type="PRINTS" id="PR01077">
    <property type="entry name" value="CLAUDIN"/>
</dbReference>
<evidence type="ECO:0000256" key="1">
    <source>
        <dbReference type="ARBA" id="ARBA00008295"/>
    </source>
</evidence>
<keyword evidence="6 8" id="KW-1133">Transmembrane helix</keyword>
<comment type="similarity">
    <text evidence="1 8">Belongs to the claudin family.</text>
</comment>
<dbReference type="PROSITE" id="PS01346">
    <property type="entry name" value="CLAUDIN"/>
    <property type="match status" value="1"/>
</dbReference>
<dbReference type="GO" id="GO:0005886">
    <property type="term" value="C:plasma membrane"/>
    <property type="evidence" value="ECO:0007669"/>
    <property type="project" value="UniProtKB-SubCell"/>
</dbReference>
<protein>
    <recommendedName>
        <fullName evidence="8">Claudin</fullName>
    </recommendedName>
</protein>
<sequence length="223" mass="24302">MRDILEVAALCLGFLSWATVGISLQDQYWKESTTDGSVITTSTIYGNLWMSCASDSTGIYNCHDFQSLLALPGYIQACRAFMIAAIVLGTFGITSTLFGMQCSKVGGDNYTFKGRIVTLGGLCFLLQGLSTIVGVSWYAFNITQEFFDPLYPGIKYEIGNGLYIGWSSALLALCGGFLLLWACNLGTSENIITLPSQPLTRSHKIGRSQSQSTCSQYEMNAYV</sequence>
<keyword evidence="3 8" id="KW-1003">Cell membrane</keyword>
<keyword evidence="2 8" id="KW-0796">Tight junction</keyword>
<proteinExistence type="inferred from homology"/>
<feature type="chain" id="PRO_5028280227" description="Claudin" evidence="9">
    <location>
        <begin position="22"/>
        <end position="223"/>
    </location>
</feature>
<comment type="caution">
    <text evidence="8">Lacks conserved residue(s) required for the propagation of feature annotation.</text>
</comment>
<accession>A0A6P8FPS3</accession>
<comment type="function">
    <text evidence="8">Claudins function as major constituents of the tight junction complexes that regulate the permeability of epithelia.</text>
</comment>
<dbReference type="GeneID" id="105906575"/>
<dbReference type="RefSeq" id="XP_031428384.1">
    <property type="nucleotide sequence ID" value="XM_031572524.2"/>
</dbReference>
<dbReference type="AlphaFoldDB" id="A0A6P8FPS3"/>
<evidence type="ECO:0000256" key="4">
    <source>
        <dbReference type="ARBA" id="ARBA00022692"/>
    </source>
</evidence>
<dbReference type="Gene3D" id="1.20.140.150">
    <property type="match status" value="1"/>
</dbReference>
<evidence type="ECO:0000313" key="11">
    <source>
        <dbReference type="RefSeq" id="XP_031428384.1"/>
    </source>
</evidence>
<gene>
    <name evidence="11" type="primary">LOC105906575</name>
</gene>
<keyword evidence="4 8" id="KW-0812">Transmembrane</keyword>
<dbReference type="GO" id="GO:0005923">
    <property type="term" value="C:bicellular tight junction"/>
    <property type="evidence" value="ECO:0007669"/>
    <property type="project" value="UniProtKB-SubCell"/>
</dbReference>
<comment type="subcellular location">
    <subcellularLocation>
        <location evidence="8">Cell junction</location>
        <location evidence="8">Tight junction</location>
    </subcellularLocation>
    <subcellularLocation>
        <location evidence="8">Cell membrane</location>
        <topology evidence="8">Multi-pass membrane protein</topology>
    </subcellularLocation>
</comment>
<feature type="transmembrane region" description="Helical" evidence="8">
    <location>
        <begin position="74"/>
        <end position="98"/>
    </location>
</feature>
<name>A0A6P8FPS3_CLUHA</name>
<dbReference type="InterPro" id="IPR006187">
    <property type="entry name" value="Claudin"/>
</dbReference>
<dbReference type="Proteomes" id="UP000515152">
    <property type="component" value="Chromosome 8"/>
</dbReference>
<feature type="transmembrane region" description="Helical" evidence="8">
    <location>
        <begin position="160"/>
        <end position="182"/>
    </location>
</feature>
<dbReference type="GO" id="GO:0005198">
    <property type="term" value="F:structural molecule activity"/>
    <property type="evidence" value="ECO:0007669"/>
    <property type="project" value="InterPro"/>
</dbReference>
<evidence type="ECO:0000256" key="6">
    <source>
        <dbReference type="ARBA" id="ARBA00022989"/>
    </source>
</evidence>
<keyword evidence="10" id="KW-1185">Reference proteome</keyword>
<keyword evidence="9" id="KW-0732">Signal</keyword>
<dbReference type="Pfam" id="PF00822">
    <property type="entry name" value="PMP22_Claudin"/>
    <property type="match status" value="1"/>
</dbReference>
<evidence type="ECO:0000313" key="10">
    <source>
        <dbReference type="Proteomes" id="UP000515152"/>
    </source>
</evidence>
<organism evidence="10 11">
    <name type="scientific">Clupea harengus</name>
    <name type="common">Atlantic herring</name>
    <dbReference type="NCBI Taxonomy" id="7950"/>
    <lineage>
        <taxon>Eukaryota</taxon>
        <taxon>Metazoa</taxon>
        <taxon>Chordata</taxon>
        <taxon>Craniata</taxon>
        <taxon>Vertebrata</taxon>
        <taxon>Euteleostomi</taxon>
        <taxon>Actinopterygii</taxon>
        <taxon>Neopterygii</taxon>
        <taxon>Teleostei</taxon>
        <taxon>Clupei</taxon>
        <taxon>Clupeiformes</taxon>
        <taxon>Clupeoidei</taxon>
        <taxon>Clupeidae</taxon>
        <taxon>Clupea</taxon>
    </lineage>
</organism>
<dbReference type="InterPro" id="IPR017974">
    <property type="entry name" value="Claudin_CS"/>
</dbReference>
<evidence type="ECO:0000256" key="3">
    <source>
        <dbReference type="ARBA" id="ARBA00022475"/>
    </source>
</evidence>
<dbReference type="KEGG" id="char:105906575"/>
<evidence type="ECO:0000256" key="8">
    <source>
        <dbReference type="RuleBase" id="RU060637"/>
    </source>
</evidence>
<reference evidence="11" key="1">
    <citation type="submission" date="2025-08" db="UniProtKB">
        <authorList>
            <consortium name="RefSeq"/>
        </authorList>
    </citation>
    <scope>IDENTIFICATION</scope>
</reference>
<dbReference type="OrthoDB" id="9933182at2759"/>
<evidence type="ECO:0000256" key="2">
    <source>
        <dbReference type="ARBA" id="ARBA00022427"/>
    </source>
</evidence>